<organism evidence="2 3">
    <name type="scientific">Pseudomonas tolaasii</name>
    <dbReference type="NCBI Taxonomy" id="29442"/>
    <lineage>
        <taxon>Bacteria</taxon>
        <taxon>Pseudomonadati</taxon>
        <taxon>Pseudomonadota</taxon>
        <taxon>Gammaproteobacteria</taxon>
        <taxon>Pseudomonadales</taxon>
        <taxon>Pseudomonadaceae</taxon>
        <taxon>Pseudomonas</taxon>
    </lineage>
</organism>
<dbReference type="RefSeq" id="WP_016971812.1">
    <property type="nucleotide sequence ID" value="NZ_CP020369.1"/>
</dbReference>
<evidence type="ECO:0000313" key="3">
    <source>
        <dbReference type="Proteomes" id="UP000549134"/>
    </source>
</evidence>
<dbReference type="InterPro" id="IPR036291">
    <property type="entry name" value="NAD(P)-bd_dom_sf"/>
</dbReference>
<dbReference type="Gene3D" id="3.40.50.720">
    <property type="entry name" value="NAD(P)-binding Rossmann-like Domain"/>
    <property type="match status" value="1"/>
</dbReference>
<dbReference type="InterPro" id="IPR001509">
    <property type="entry name" value="Epimerase_deHydtase"/>
</dbReference>
<feature type="domain" description="NAD-dependent epimerase/dehydratase" evidence="1">
    <location>
        <begin position="3"/>
        <end position="217"/>
    </location>
</feature>
<sequence length="301" mass="32408">MRIFVTGANGFIGSRVVADLLANGHQVTGLVRSDASAQALEAKGATAQRGTLEHPQGWVNALERCDGVIHTAFDHDFNHFVANCEKDRRVISAMGAVLQGSPRPLIITSGTGMGHHGGDDLAREAIFNPAHPNPRVASELEGNRQLEAGIDVRVVRLPQVHDTVRQGLITYLIALAREKGVAAYLNEGANCFSAAHIKDVAQLYVRVLEHGERGARYHAVAEEGVSSRRIAEVVAQGLGISTASIKPEESAAHFGWFALFAGVDMRASSEWTRHQLNWQPNGPSLLDDLRTMDYSSGGPQG</sequence>
<dbReference type="SUPFAM" id="SSF51735">
    <property type="entry name" value="NAD(P)-binding Rossmann-fold domains"/>
    <property type="match status" value="1"/>
</dbReference>
<name>A0A7Y8AI69_PSETO</name>
<dbReference type="GeneID" id="55847682"/>
<dbReference type="InterPro" id="IPR051783">
    <property type="entry name" value="NAD(P)-dependent_oxidoreduct"/>
</dbReference>
<evidence type="ECO:0000259" key="1">
    <source>
        <dbReference type="Pfam" id="PF01370"/>
    </source>
</evidence>
<protein>
    <submittedName>
        <fullName evidence="2">SDR family oxidoreductase</fullName>
    </submittedName>
</protein>
<dbReference type="GO" id="GO:0005737">
    <property type="term" value="C:cytoplasm"/>
    <property type="evidence" value="ECO:0007669"/>
    <property type="project" value="TreeGrafter"/>
</dbReference>
<dbReference type="CDD" id="cd05262">
    <property type="entry name" value="SDR_a7"/>
    <property type="match status" value="1"/>
</dbReference>
<evidence type="ECO:0000313" key="2">
    <source>
        <dbReference type="EMBL" id="NWD34511.1"/>
    </source>
</evidence>
<accession>A0A7Y8AI69</accession>
<proteinExistence type="predicted"/>
<dbReference type="EMBL" id="JACAQK010000002">
    <property type="protein sequence ID" value="NWD34511.1"/>
    <property type="molecule type" value="Genomic_DNA"/>
</dbReference>
<gene>
    <name evidence="2" type="ORF">HX787_01495</name>
</gene>
<dbReference type="PANTHER" id="PTHR48079:SF6">
    <property type="entry name" value="NAD(P)-BINDING DOMAIN-CONTAINING PROTEIN-RELATED"/>
    <property type="match status" value="1"/>
</dbReference>
<comment type="caution">
    <text evidence="2">The sequence shown here is derived from an EMBL/GenBank/DDBJ whole genome shotgun (WGS) entry which is preliminary data.</text>
</comment>
<dbReference type="GO" id="GO:0004029">
    <property type="term" value="F:aldehyde dehydrogenase (NAD+) activity"/>
    <property type="evidence" value="ECO:0007669"/>
    <property type="project" value="TreeGrafter"/>
</dbReference>
<reference evidence="2 3" key="1">
    <citation type="submission" date="2020-04" db="EMBL/GenBank/DDBJ databases">
        <title>Molecular characterization of pseudomonads from Agaricus bisporus reveal novel blotch 2 pathogens in Western Europe.</title>
        <authorList>
            <person name="Taparia T."/>
            <person name="Krijger M."/>
            <person name="Haynes E."/>
            <person name="Elpinstone J.G."/>
            <person name="Noble R."/>
            <person name="Van Der Wolf J."/>
        </authorList>
    </citation>
    <scope>NUCLEOTIDE SEQUENCE [LARGE SCALE GENOMIC DNA]</scope>
    <source>
        <strain evidence="2 3">IPO3746</strain>
    </source>
</reference>
<dbReference type="Proteomes" id="UP000549134">
    <property type="component" value="Unassembled WGS sequence"/>
</dbReference>
<dbReference type="PANTHER" id="PTHR48079">
    <property type="entry name" value="PROTEIN YEEZ"/>
    <property type="match status" value="1"/>
</dbReference>
<dbReference type="Pfam" id="PF01370">
    <property type="entry name" value="Epimerase"/>
    <property type="match status" value="1"/>
</dbReference>
<dbReference type="AlphaFoldDB" id="A0A7Y8AI69"/>